<gene>
    <name evidence="4" type="primary">LOC127751523</name>
</gene>
<protein>
    <submittedName>
        <fullName evidence="4">Uncharacterized protein LOC127751523</fullName>
    </submittedName>
</protein>
<evidence type="ECO:0000259" key="2">
    <source>
        <dbReference type="Pfam" id="PF10551"/>
    </source>
</evidence>
<dbReference type="RefSeq" id="XP_052131160.1">
    <property type="nucleotide sequence ID" value="XM_052275200.1"/>
</dbReference>
<name>A0A9C6XU69_FRAOC</name>
<keyword evidence="1" id="KW-0812">Transmembrane</keyword>
<evidence type="ECO:0000256" key="1">
    <source>
        <dbReference type="SAM" id="Phobius"/>
    </source>
</evidence>
<dbReference type="Proteomes" id="UP000504606">
    <property type="component" value="Unplaced"/>
</dbReference>
<dbReference type="GeneID" id="127751523"/>
<dbReference type="Pfam" id="PF10551">
    <property type="entry name" value="MULE"/>
    <property type="match status" value="1"/>
</dbReference>
<sequence length="114" mass="12999">MIFTSPRMINCVHEHDTVASDPTFRVTPRLLGSLQVMILAFFAFGSTYTIGMAIMKAKTRRSYAAVFNKFREMGLVCEAVITDWEQTERDGWRDAYPGIKVLGCVWHYIRVSTA</sequence>
<dbReference type="KEGG" id="foc:127751523"/>
<keyword evidence="1" id="KW-1133">Transmembrane helix</keyword>
<accession>A0A9C6XU69</accession>
<evidence type="ECO:0000313" key="4">
    <source>
        <dbReference type="RefSeq" id="XP_052131160.1"/>
    </source>
</evidence>
<keyword evidence="1" id="KW-0472">Membrane</keyword>
<dbReference type="InterPro" id="IPR018289">
    <property type="entry name" value="MULE_transposase_dom"/>
</dbReference>
<keyword evidence="3" id="KW-1185">Reference proteome</keyword>
<feature type="transmembrane region" description="Helical" evidence="1">
    <location>
        <begin position="34"/>
        <end position="54"/>
    </location>
</feature>
<proteinExistence type="predicted"/>
<dbReference type="AlphaFoldDB" id="A0A9C6XU69"/>
<organism evidence="3 4">
    <name type="scientific">Frankliniella occidentalis</name>
    <name type="common">Western flower thrips</name>
    <name type="synonym">Euthrips occidentalis</name>
    <dbReference type="NCBI Taxonomy" id="133901"/>
    <lineage>
        <taxon>Eukaryota</taxon>
        <taxon>Metazoa</taxon>
        <taxon>Ecdysozoa</taxon>
        <taxon>Arthropoda</taxon>
        <taxon>Hexapoda</taxon>
        <taxon>Insecta</taxon>
        <taxon>Pterygota</taxon>
        <taxon>Neoptera</taxon>
        <taxon>Paraneoptera</taxon>
        <taxon>Thysanoptera</taxon>
        <taxon>Terebrantia</taxon>
        <taxon>Thripoidea</taxon>
        <taxon>Thripidae</taxon>
        <taxon>Frankliniella</taxon>
    </lineage>
</organism>
<dbReference type="OrthoDB" id="90756at2759"/>
<reference evidence="4" key="1">
    <citation type="submission" date="2025-08" db="UniProtKB">
        <authorList>
            <consortium name="RefSeq"/>
        </authorList>
    </citation>
    <scope>IDENTIFICATION</scope>
    <source>
        <tissue evidence="4">Whole organism</tissue>
    </source>
</reference>
<feature type="domain" description="MULE transposase" evidence="2">
    <location>
        <begin position="21"/>
        <end position="108"/>
    </location>
</feature>
<evidence type="ECO:0000313" key="3">
    <source>
        <dbReference type="Proteomes" id="UP000504606"/>
    </source>
</evidence>